<evidence type="ECO:0000313" key="3">
    <source>
        <dbReference type="Proteomes" id="UP000023566"/>
    </source>
</evidence>
<dbReference type="AlphaFoldDB" id="A0ABC9VIQ7"/>
<dbReference type="Pfam" id="PF10823">
    <property type="entry name" value="DUF2568"/>
    <property type="match status" value="1"/>
</dbReference>
<evidence type="ECO:0000256" key="1">
    <source>
        <dbReference type="SAM" id="Phobius"/>
    </source>
</evidence>
<comment type="caution">
    <text evidence="2">The sequence shown here is derived from an EMBL/GenBank/DDBJ whole genome shotgun (WGS) entry which is preliminary data.</text>
</comment>
<reference evidence="2 3" key="1">
    <citation type="journal article" date="2014" name="Appl. Microbiol. Biotechnol.">
        <title>Transformable facultative thermophile Geobacillus stearothermophilus NUB3621 as a host strain for metabolic engineering.</title>
        <authorList>
            <person name="Blanchard K."/>
            <person name="Robic S."/>
            <person name="Matsumura I."/>
        </authorList>
    </citation>
    <scope>NUCLEOTIDE SEQUENCE [LARGE SCALE GENOMIC DNA]</scope>
    <source>
        <strain evidence="2 3">NUB3621</strain>
    </source>
</reference>
<evidence type="ECO:0008006" key="4">
    <source>
        <dbReference type="Google" id="ProtNLM"/>
    </source>
</evidence>
<organism evidence="2 3">
    <name type="scientific">Parageobacillus genomosp. 1</name>
    <dbReference type="NCBI Taxonomy" id="1295642"/>
    <lineage>
        <taxon>Bacteria</taxon>
        <taxon>Bacillati</taxon>
        <taxon>Bacillota</taxon>
        <taxon>Bacilli</taxon>
        <taxon>Bacillales</taxon>
        <taxon>Anoxybacillaceae</taxon>
        <taxon>Parageobacillus</taxon>
    </lineage>
</organism>
<keyword evidence="1" id="KW-1133">Transmembrane helix</keyword>
<feature type="transmembrane region" description="Helical" evidence="1">
    <location>
        <begin position="66"/>
        <end position="86"/>
    </location>
</feature>
<dbReference type="EMBL" id="AOTZ01000002">
    <property type="protein sequence ID" value="EZP78756.1"/>
    <property type="molecule type" value="Genomic_DNA"/>
</dbReference>
<keyword evidence="1" id="KW-0812">Transmembrane</keyword>
<proteinExistence type="predicted"/>
<keyword evidence="1" id="KW-0472">Membrane</keyword>
<name>A0ABC9VIQ7_9BACL</name>
<dbReference type="RefSeq" id="WP_017436526.1">
    <property type="nucleotide sequence ID" value="NZ_CM002692.1"/>
</dbReference>
<dbReference type="Proteomes" id="UP000023566">
    <property type="component" value="Chromosome"/>
</dbReference>
<evidence type="ECO:0000313" key="2">
    <source>
        <dbReference type="EMBL" id="EZP78756.1"/>
    </source>
</evidence>
<protein>
    <recommendedName>
        <fullName evidence="4">DUF2568 domain-containing protein</fullName>
    </recommendedName>
</protein>
<sequence>MEIKLANLLLRFLLEVCVLAALAYWGFKNGENMLGKIGLMVGIPLLIALIWGTFGSPGAPLLLPEPWHFILEVTIFGAASVTLHAAGHPNLAKVYVFVVVLNRFLMFVWKQ</sequence>
<keyword evidence="3" id="KW-1185">Reference proteome</keyword>
<accession>A0ABC9VIQ7</accession>
<feature type="transmembrane region" description="Helical" evidence="1">
    <location>
        <begin position="9"/>
        <end position="27"/>
    </location>
</feature>
<dbReference type="InterPro" id="IPR021214">
    <property type="entry name" value="DUF2568"/>
</dbReference>
<gene>
    <name evidence="2" type="ORF">H839_02771</name>
</gene>
<feature type="transmembrane region" description="Helical" evidence="1">
    <location>
        <begin position="33"/>
        <end position="54"/>
    </location>
</feature>